<evidence type="ECO:0000256" key="1">
    <source>
        <dbReference type="SAM" id="MobiDB-lite"/>
    </source>
</evidence>
<dbReference type="RefSeq" id="WP_386028966.1">
    <property type="nucleotide sequence ID" value="NZ_JBHUHX010000062.1"/>
</dbReference>
<sequence length="556" mass="61309">MLTKLVGGRLYDPANGIDGEVRDLYIHDGRILHHPPPGETPGQTFDLDGKLVMAGAIDMHTHIGGGKVNIARAMLPEDQRAHRRSRTASTRSGGGHAAPSTLAAGYRYAEMGYTCCFEPAILPINARQSHMEMADTPMVDTGGYAMLGNDDLLLQLMSEGASQETINDYVAWTLHATQCIGIKVVNPGGINAFKFNARTLDVDEQHPHYPLKPRDIIRTLSRAVAELGVPHPLHVHASNLGVPGNRTATLATMAAAEGFPIHLTHIQFHAYGTEGDRHFSSAAAEIAEAVNRLKNVTIDVGQVMFGQTATISGDSMHQYANHHHAHPRKWTCMDIECEAGCGVIPFRYKDKNFVNALQWAIGLELFLMVEYPWRVFLTTDHPNGAPFTSYPHLIRLLMDRSFRNDQLARINPDAAAMSQLGSLEREYSLYEIAIMTRAAPARILGLADRGHLGSGARADICVYRPSDDAERIFSSPMLVFKDGEVVVEEGRITRPVRGTTQVVRPEYDRAIERRIGDWFDRHHTVRLANFGISDAEMAEGIGSPVEVHPCRPRSVT</sequence>
<protein>
    <submittedName>
        <fullName evidence="3">Formylmethanofuran dehydrogenase subunit A</fullName>
        <ecNumber evidence="3">1.2.7.12</ecNumber>
    </submittedName>
</protein>
<dbReference type="Pfam" id="PF07969">
    <property type="entry name" value="Amidohydro_3"/>
    <property type="match status" value="1"/>
</dbReference>
<dbReference type="Gene3D" id="2.30.40.10">
    <property type="entry name" value="Urease, subunit C, domain 1"/>
    <property type="match status" value="1"/>
</dbReference>
<dbReference type="SUPFAM" id="SSF51338">
    <property type="entry name" value="Composite domain of metallo-dependent hydrolases"/>
    <property type="match status" value="1"/>
</dbReference>
<dbReference type="NCBIfam" id="TIGR03121">
    <property type="entry name" value="one_C_dehyd_A"/>
    <property type="match status" value="1"/>
</dbReference>
<dbReference type="InterPro" id="IPR011059">
    <property type="entry name" value="Metal-dep_hydrolase_composite"/>
</dbReference>
<reference evidence="4" key="1">
    <citation type="journal article" date="2019" name="Int. J. Syst. Evol. Microbiol.">
        <title>The Global Catalogue of Microorganisms (GCM) 10K type strain sequencing project: providing services to taxonomists for standard genome sequencing and annotation.</title>
        <authorList>
            <consortium name="The Broad Institute Genomics Platform"/>
            <consortium name="The Broad Institute Genome Sequencing Center for Infectious Disease"/>
            <person name="Wu L."/>
            <person name="Ma J."/>
        </authorList>
    </citation>
    <scope>NUCLEOTIDE SEQUENCE [LARGE SCALE GENOMIC DNA]</scope>
    <source>
        <strain evidence="4">KACC 12597</strain>
    </source>
</reference>
<organism evidence="3 4">
    <name type="scientific">Thiorhodococcus fuscus</name>
    <dbReference type="NCBI Taxonomy" id="527200"/>
    <lineage>
        <taxon>Bacteria</taxon>
        <taxon>Pseudomonadati</taxon>
        <taxon>Pseudomonadota</taxon>
        <taxon>Gammaproteobacteria</taxon>
        <taxon>Chromatiales</taxon>
        <taxon>Chromatiaceae</taxon>
        <taxon>Thiorhodococcus</taxon>
    </lineage>
</organism>
<name>A0ABW4YEG2_9GAMM</name>
<dbReference type="Proteomes" id="UP001597337">
    <property type="component" value="Unassembled WGS sequence"/>
</dbReference>
<dbReference type="InterPro" id="IPR013108">
    <property type="entry name" value="Amidohydro_3"/>
</dbReference>
<dbReference type="EC" id="1.2.7.12" evidence="3"/>
<dbReference type="EMBL" id="JBHUHX010000062">
    <property type="protein sequence ID" value="MFD2114069.1"/>
    <property type="molecule type" value="Genomic_DNA"/>
</dbReference>
<dbReference type="PANTHER" id="PTHR11647">
    <property type="entry name" value="HYDRANTOINASE/DIHYDROPYRIMIDINASE FAMILY MEMBER"/>
    <property type="match status" value="1"/>
</dbReference>
<dbReference type="InterPro" id="IPR050378">
    <property type="entry name" value="Metallo-dep_Hydrolases_sf"/>
</dbReference>
<keyword evidence="4" id="KW-1185">Reference proteome</keyword>
<keyword evidence="3" id="KW-0560">Oxidoreductase</keyword>
<dbReference type="PANTHER" id="PTHR11647:SF1">
    <property type="entry name" value="COLLAPSIN RESPONSE MEDIATOR PROTEIN"/>
    <property type="match status" value="1"/>
</dbReference>
<gene>
    <name evidence="3" type="ORF">ACFSJC_19645</name>
</gene>
<feature type="region of interest" description="Disordered" evidence="1">
    <location>
        <begin position="78"/>
        <end position="98"/>
    </location>
</feature>
<evidence type="ECO:0000313" key="4">
    <source>
        <dbReference type="Proteomes" id="UP001597337"/>
    </source>
</evidence>
<comment type="caution">
    <text evidence="3">The sequence shown here is derived from an EMBL/GenBank/DDBJ whole genome shotgun (WGS) entry which is preliminary data.</text>
</comment>
<dbReference type="InterPro" id="IPR012027">
    <property type="entry name" value="Formylmethanofuran_DH_asu"/>
</dbReference>
<dbReference type="GO" id="GO:0018493">
    <property type="term" value="F:formylmethanofuran dehydrogenase activity"/>
    <property type="evidence" value="ECO:0007669"/>
    <property type="project" value="UniProtKB-EC"/>
</dbReference>
<dbReference type="InterPro" id="IPR032466">
    <property type="entry name" value="Metal_Hydrolase"/>
</dbReference>
<evidence type="ECO:0000259" key="2">
    <source>
        <dbReference type="Pfam" id="PF07969"/>
    </source>
</evidence>
<feature type="domain" description="Amidohydrolase 3" evidence="2">
    <location>
        <begin position="43"/>
        <end position="487"/>
    </location>
</feature>
<proteinExistence type="predicted"/>
<evidence type="ECO:0000313" key="3">
    <source>
        <dbReference type="EMBL" id="MFD2114069.1"/>
    </source>
</evidence>
<accession>A0ABW4YEG2</accession>
<dbReference type="SUPFAM" id="SSF51556">
    <property type="entry name" value="Metallo-dependent hydrolases"/>
    <property type="match status" value="1"/>
</dbReference>
<dbReference type="PIRSF" id="PIRSF006453">
    <property type="entry name" value="FwdA"/>
    <property type="match status" value="1"/>
</dbReference>